<feature type="domain" description="DUF559" evidence="1">
    <location>
        <begin position="12"/>
        <end position="114"/>
    </location>
</feature>
<reference evidence="2" key="1">
    <citation type="submission" date="2020-04" db="EMBL/GenBank/DDBJ databases">
        <authorList>
            <person name="Zhang T."/>
        </authorList>
    </citation>
    <scope>NUCLEOTIDE SEQUENCE</scope>
    <source>
        <strain evidence="2">HKST-UBA13</strain>
    </source>
</reference>
<dbReference type="CDD" id="cd01038">
    <property type="entry name" value="Endonuclease_DUF559"/>
    <property type="match status" value="1"/>
</dbReference>
<proteinExistence type="predicted"/>
<dbReference type="InterPro" id="IPR011335">
    <property type="entry name" value="Restrct_endonuc-II-like"/>
</dbReference>
<dbReference type="Pfam" id="PF04480">
    <property type="entry name" value="DUF559"/>
    <property type="match status" value="1"/>
</dbReference>
<dbReference type="SUPFAM" id="SSF52980">
    <property type="entry name" value="Restriction endonuclease-like"/>
    <property type="match status" value="1"/>
</dbReference>
<dbReference type="InterPro" id="IPR007569">
    <property type="entry name" value="DUF559"/>
</dbReference>
<evidence type="ECO:0000259" key="1">
    <source>
        <dbReference type="Pfam" id="PF04480"/>
    </source>
</evidence>
<dbReference type="Proteomes" id="UP000775877">
    <property type="component" value="Unassembled WGS sequence"/>
</dbReference>
<sequence>MSSSYLKYSPHLKKKAQELRKNMTWSEIKLWHRLNNKQFPYRFIRQKPIDKFIVDFFSPDLMLSIELDGGSHIEEKYKYDLKRQEKLESLGVRFLRFSEEDIRLKIEDVITSIEYWIEENIK</sequence>
<dbReference type="InterPro" id="IPR047216">
    <property type="entry name" value="Endonuclease_DUF559_bact"/>
</dbReference>
<accession>A0A955L2U2</accession>
<organism evidence="2 3">
    <name type="scientific">Candidatus Dojkabacteria bacterium</name>
    <dbReference type="NCBI Taxonomy" id="2099670"/>
    <lineage>
        <taxon>Bacteria</taxon>
        <taxon>Candidatus Dojkabacteria</taxon>
    </lineage>
</organism>
<name>A0A955L2U2_9BACT</name>
<reference evidence="2" key="2">
    <citation type="journal article" date="2021" name="Microbiome">
        <title>Successional dynamics and alternative stable states in a saline activated sludge microbial community over 9 years.</title>
        <authorList>
            <person name="Wang Y."/>
            <person name="Ye J."/>
            <person name="Ju F."/>
            <person name="Liu L."/>
            <person name="Boyd J.A."/>
            <person name="Deng Y."/>
            <person name="Parks D.H."/>
            <person name="Jiang X."/>
            <person name="Yin X."/>
            <person name="Woodcroft B.J."/>
            <person name="Tyson G.W."/>
            <person name="Hugenholtz P."/>
            <person name="Polz M.F."/>
            <person name="Zhang T."/>
        </authorList>
    </citation>
    <scope>NUCLEOTIDE SEQUENCE</scope>
    <source>
        <strain evidence="2">HKST-UBA13</strain>
    </source>
</reference>
<dbReference type="PANTHER" id="PTHR38590">
    <property type="entry name" value="BLL0828 PROTEIN"/>
    <property type="match status" value="1"/>
</dbReference>
<evidence type="ECO:0000313" key="2">
    <source>
        <dbReference type="EMBL" id="MCA9381691.1"/>
    </source>
</evidence>
<dbReference type="AlphaFoldDB" id="A0A955L2U2"/>
<gene>
    <name evidence="2" type="ORF">KC678_05475</name>
</gene>
<dbReference type="Gene3D" id="3.40.960.10">
    <property type="entry name" value="VSR Endonuclease"/>
    <property type="match status" value="1"/>
</dbReference>
<dbReference type="EMBL" id="JAGQLJ010000159">
    <property type="protein sequence ID" value="MCA9381691.1"/>
    <property type="molecule type" value="Genomic_DNA"/>
</dbReference>
<protein>
    <submittedName>
        <fullName evidence="2">DUF559 domain-containing protein</fullName>
    </submittedName>
</protein>
<dbReference type="PANTHER" id="PTHR38590:SF1">
    <property type="entry name" value="BLL0828 PROTEIN"/>
    <property type="match status" value="1"/>
</dbReference>
<comment type="caution">
    <text evidence="2">The sequence shown here is derived from an EMBL/GenBank/DDBJ whole genome shotgun (WGS) entry which is preliminary data.</text>
</comment>
<evidence type="ECO:0000313" key="3">
    <source>
        <dbReference type="Proteomes" id="UP000775877"/>
    </source>
</evidence>